<dbReference type="Proteomes" id="UP001295684">
    <property type="component" value="Unassembled WGS sequence"/>
</dbReference>
<dbReference type="SUPFAM" id="SSF53474">
    <property type="entry name" value="alpha/beta-Hydrolases"/>
    <property type="match status" value="1"/>
</dbReference>
<sequence>MGAAYGGYKLGEHYIVDPEAKMDVVERCRKYGFKAEKYFVETDDHYILQVFRLIPETELPNPIKKPSLILQHGFDDSCFCWVSHKEKSPAFLLANKGYDVWMNNSRGNIFSRLHRYLDPEADPEFWDYSLEEMGMVDSKAVIKHVKQQTGHDKVTFVGQSQGSAQMFYALSRDSEWFREHLNLFVALAPVTRVSRDSFPFYQKLIKRKSLLRFLDWLEMTDLYNKDTVLMNMAYLLARVWPGFVNKAQRFIHDGVPEVNDHESVLRFWYRHQGGNSYKNLMHWKQVLQKERFVRFDYGEKINMIKYGTPSPPDIDLTRIHSVPIALFCGNYDVISSKFDVDWTKSKLSKDCLVFHQNYDYGHISFNCAKDMSYIDDLCKLIDAHQ</sequence>
<dbReference type="FunFam" id="3.40.50.1820:FF:000057">
    <property type="entry name" value="Lipase"/>
    <property type="match status" value="1"/>
</dbReference>
<keyword evidence="5" id="KW-0443">Lipid metabolism</keyword>
<evidence type="ECO:0000259" key="9">
    <source>
        <dbReference type="Pfam" id="PF04083"/>
    </source>
</evidence>
<name>A0AAD1UIW1_EUPCR</name>
<evidence type="ECO:0000256" key="5">
    <source>
        <dbReference type="ARBA" id="ARBA00023098"/>
    </source>
</evidence>
<evidence type="ECO:0000256" key="2">
    <source>
        <dbReference type="ARBA" id="ARBA00022729"/>
    </source>
</evidence>
<protein>
    <recommendedName>
        <fullName evidence="7">Lipase</fullName>
    </recommendedName>
</protein>
<dbReference type="InterPro" id="IPR025483">
    <property type="entry name" value="Lipase_euk"/>
</dbReference>
<keyword evidence="6" id="KW-0325">Glycoprotein</keyword>
<dbReference type="Pfam" id="PF04083">
    <property type="entry name" value="Abhydro_lipase"/>
    <property type="match status" value="1"/>
</dbReference>
<keyword evidence="3 7" id="KW-0378">Hydrolase</keyword>
<evidence type="ECO:0000256" key="8">
    <source>
        <dbReference type="PIRSR" id="PIRSR000862-1"/>
    </source>
</evidence>
<proteinExistence type="inferred from homology"/>
<dbReference type="GO" id="GO:0016042">
    <property type="term" value="P:lipid catabolic process"/>
    <property type="evidence" value="ECO:0007669"/>
    <property type="project" value="UniProtKB-KW"/>
</dbReference>
<keyword evidence="2" id="KW-0732">Signal</keyword>
<accession>A0AAD1UIW1</accession>
<dbReference type="InterPro" id="IPR006693">
    <property type="entry name" value="AB_hydrolase_lipase"/>
</dbReference>
<evidence type="ECO:0000256" key="7">
    <source>
        <dbReference type="PIRNR" id="PIRNR000862"/>
    </source>
</evidence>
<keyword evidence="11" id="KW-1185">Reference proteome</keyword>
<evidence type="ECO:0000256" key="1">
    <source>
        <dbReference type="ARBA" id="ARBA00010701"/>
    </source>
</evidence>
<dbReference type="PIRSF" id="PIRSF000862">
    <property type="entry name" value="Steryl_ester_lip"/>
    <property type="match status" value="1"/>
</dbReference>
<dbReference type="InterPro" id="IPR029058">
    <property type="entry name" value="AB_hydrolase_fold"/>
</dbReference>
<gene>
    <name evidence="10" type="ORF">ECRASSUSDP1_LOCUS8839</name>
</gene>
<evidence type="ECO:0000313" key="11">
    <source>
        <dbReference type="Proteomes" id="UP001295684"/>
    </source>
</evidence>
<keyword evidence="4 7" id="KW-0442">Lipid degradation</keyword>
<dbReference type="EMBL" id="CAMPGE010008663">
    <property type="protein sequence ID" value="CAI2367552.1"/>
    <property type="molecule type" value="Genomic_DNA"/>
</dbReference>
<feature type="active site" description="Nucleophile" evidence="8">
    <location>
        <position position="160"/>
    </location>
</feature>
<feature type="active site" description="Charge relay system" evidence="8">
    <location>
        <position position="362"/>
    </location>
</feature>
<evidence type="ECO:0000256" key="3">
    <source>
        <dbReference type="ARBA" id="ARBA00022801"/>
    </source>
</evidence>
<comment type="caution">
    <text evidence="10">The sequence shown here is derived from an EMBL/GenBank/DDBJ whole genome shotgun (WGS) entry which is preliminary data.</text>
</comment>
<evidence type="ECO:0000256" key="4">
    <source>
        <dbReference type="ARBA" id="ARBA00022963"/>
    </source>
</evidence>
<dbReference type="Gene3D" id="3.40.50.1820">
    <property type="entry name" value="alpha/beta hydrolase"/>
    <property type="match status" value="1"/>
</dbReference>
<feature type="domain" description="Partial AB-hydrolase lipase" evidence="9">
    <location>
        <begin position="25"/>
        <end position="84"/>
    </location>
</feature>
<evidence type="ECO:0000313" key="10">
    <source>
        <dbReference type="EMBL" id="CAI2367552.1"/>
    </source>
</evidence>
<feature type="active site" description="Charge relay system" evidence="8">
    <location>
        <position position="332"/>
    </location>
</feature>
<dbReference type="GO" id="GO:0016788">
    <property type="term" value="F:hydrolase activity, acting on ester bonds"/>
    <property type="evidence" value="ECO:0007669"/>
    <property type="project" value="InterPro"/>
</dbReference>
<organism evidence="10 11">
    <name type="scientific">Euplotes crassus</name>
    <dbReference type="NCBI Taxonomy" id="5936"/>
    <lineage>
        <taxon>Eukaryota</taxon>
        <taxon>Sar</taxon>
        <taxon>Alveolata</taxon>
        <taxon>Ciliophora</taxon>
        <taxon>Intramacronucleata</taxon>
        <taxon>Spirotrichea</taxon>
        <taxon>Hypotrichia</taxon>
        <taxon>Euplotida</taxon>
        <taxon>Euplotidae</taxon>
        <taxon>Moneuplotes</taxon>
    </lineage>
</organism>
<dbReference type="AlphaFoldDB" id="A0AAD1UIW1"/>
<dbReference type="PANTHER" id="PTHR11005">
    <property type="entry name" value="LYSOSOMAL ACID LIPASE-RELATED"/>
    <property type="match status" value="1"/>
</dbReference>
<reference evidence="10" key="1">
    <citation type="submission" date="2023-07" db="EMBL/GenBank/DDBJ databases">
        <authorList>
            <consortium name="AG Swart"/>
            <person name="Singh M."/>
            <person name="Singh A."/>
            <person name="Seah K."/>
            <person name="Emmerich C."/>
        </authorList>
    </citation>
    <scope>NUCLEOTIDE SEQUENCE</scope>
    <source>
        <strain evidence="10">DP1</strain>
    </source>
</reference>
<evidence type="ECO:0000256" key="6">
    <source>
        <dbReference type="ARBA" id="ARBA00023180"/>
    </source>
</evidence>
<comment type="similarity">
    <text evidence="1 7">Belongs to the AB hydrolase superfamily. Lipase family.</text>
</comment>